<dbReference type="Proteomes" id="UP000298652">
    <property type="component" value="Chromosome 9"/>
</dbReference>
<dbReference type="AlphaFoldDB" id="A0A4U6SYG5"/>
<dbReference type="EMBL" id="CM016560">
    <property type="protein sequence ID" value="TKV94070.1"/>
    <property type="molecule type" value="Genomic_DNA"/>
</dbReference>
<organism evidence="1 2">
    <name type="scientific">Setaria viridis</name>
    <name type="common">Green bristlegrass</name>
    <name type="synonym">Setaria italica subsp. viridis</name>
    <dbReference type="NCBI Taxonomy" id="4556"/>
    <lineage>
        <taxon>Eukaryota</taxon>
        <taxon>Viridiplantae</taxon>
        <taxon>Streptophyta</taxon>
        <taxon>Embryophyta</taxon>
        <taxon>Tracheophyta</taxon>
        <taxon>Spermatophyta</taxon>
        <taxon>Magnoliopsida</taxon>
        <taxon>Liliopsida</taxon>
        <taxon>Poales</taxon>
        <taxon>Poaceae</taxon>
        <taxon>PACMAD clade</taxon>
        <taxon>Panicoideae</taxon>
        <taxon>Panicodae</taxon>
        <taxon>Paniceae</taxon>
        <taxon>Cenchrinae</taxon>
        <taxon>Setaria</taxon>
    </lineage>
</organism>
<reference evidence="1" key="1">
    <citation type="submission" date="2019-03" db="EMBL/GenBank/DDBJ databases">
        <title>WGS assembly of Setaria viridis.</title>
        <authorList>
            <person name="Huang P."/>
            <person name="Jenkins J."/>
            <person name="Grimwood J."/>
            <person name="Barry K."/>
            <person name="Healey A."/>
            <person name="Mamidi S."/>
            <person name="Sreedasyam A."/>
            <person name="Shu S."/>
            <person name="Feldman M."/>
            <person name="Wu J."/>
            <person name="Yu Y."/>
            <person name="Chen C."/>
            <person name="Johnson J."/>
            <person name="Rokhsar D."/>
            <person name="Baxter I."/>
            <person name="Schmutz J."/>
            <person name="Brutnell T."/>
            <person name="Kellogg E."/>
        </authorList>
    </citation>
    <scope>NUCLEOTIDE SEQUENCE [LARGE SCALE GENOMIC DNA]</scope>
</reference>
<proteinExistence type="predicted"/>
<accession>A0A4U6SYG5</accession>
<gene>
    <name evidence="1" type="ORF">SEVIR_9G269850v2</name>
</gene>
<evidence type="ECO:0000313" key="1">
    <source>
        <dbReference type="EMBL" id="TKV94070.1"/>
    </source>
</evidence>
<name>A0A4U6SYG5_SETVI</name>
<evidence type="ECO:0000313" key="2">
    <source>
        <dbReference type="Proteomes" id="UP000298652"/>
    </source>
</evidence>
<sequence>MDKALVYGTRDSGFDPQWNRCSHPCNWRVV</sequence>
<protein>
    <submittedName>
        <fullName evidence="1">Uncharacterized protein</fullName>
    </submittedName>
</protein>
<keyword evidence="2" id="KW-1185">Reference proteome</keyword>
<dbReference type="Gramene" id="TKV94070">
    <property type="protein sequence ID" value="TKV94070"/>
    <property type="gene ID" value="SEVIR_9G269850v2"/>
</dbReference>